<sequence length="56" mass="5870">MRTRTMCVTLGAAAELRPPSLPGAAPPFAFLPAGAATTEQPTPKQASTKQAHHEQE</sequence>
<gene>
    <name evidence="2" type="ORF">RM812_07715</name>
</gene>
<dbReference type="Proteomes" id="UP001180724">
    <property type="component" value="Unassembled WGS sequence"/>
</dbReference>
<proteinExistence type="predicted"/>
<feature type="region of interest" description="Disordered" evidence="1">
    <location>
        <begin position="18"/>
        <end position="56"/>
    </location>
</feature>
<feature type="compositionally biased region" description="Polar residues" evidence="1">
    <location>
        <begin position="37"/>
        <end position="49"/>
    </location>
</feature>
<name>A0ABU3AJJ7_9ACTN</name>
<evidence type="ECO:0000313" key="3">
    <source>
        <dbReference type="Proteomes" id="UP001180724"/>
    </source>
</evidence>
<feature type="compositionally biased region" description="Low complexity" evidence="1">
    <location>
        <begin position="26"/>
        <end position="36"/>
    </location>
</feature>
<keyword evidence="3" id="KW-1185">Reference proteome</keyword>
<comment type="caution">
    <text evidence="2">The sequence shown here is derived from an EMBL/GenBank/DDBJ whole genome shotgun (WGS) entry which is preliminary data.</text>
</comment>
<protein>
    <submittedName>
        <fullName evidence="2">Uncharacterized protein</fullName>
    </submittedName>
</protein>
<organism evidence="2 3">
    <name type="scientific">Streptomyces lancefieldiae</name>
    <dbReference type="NCBI Taxonomy" id="3075520"/>
    <lineage>
        <taxon>Bacteria</taxon>
        <taxon>Bacillati</taxon>
        <taxon>Actinomycetota</taxon>
        <taxon>Actinomycetes</taxon>
        <taxon>Kitasatosporales</taxon>
        <taxon>Streptomycetaceae</taxon>
        <taxon>Streptomyces</taxon>
    </lineage>
</organism>
<dbReference type="RefSeq" id="WP_311571657.1">
    <property type="nucleotide sequence ID" value="NZ_JAVRFH010000006.1"/>
</dbReference>
<accession>A0ABU3AJJ7</accession>
<evidence type="ECO:0000313" key="2">
    <source>
        <dbReference type="EMBL" id="MDT0610113.1"/>
    </source>
</evidence>
<reference evidence="2" key="1">
    <citation type="submission" date="2024-05" db="EMBL/GenBank/DDBJ databases">
        <title>30 novel species of actinomycetes from the DSMZ collection.</title>
        <authorList>
            <person name="Nouioui I."/>
        </authorList>
    </citation>
    <scope>NUCLEOTIDE SEQUENCE</scope>
    <source>
        <strain evidence="2">DSM 40712</strain>
    </source>
</reference>
<dbReference type="EMBL" id="JAVRFH010000006">
    <property type="protein sequence ID" value="MDT0610113.1"/>
    <property type="molecule type" value="Genomic_DNA"/>
</dbReference>
<evidence type="ECO:0000256" key="1">
    <source>
        <dbReference type="SAM" id="MobiDB-lite"/>
    </source>
</evidence>